<evidence type="ECO:0000313" key="3">
    <source>
        <dbReference type="Proteomes" id="UP000623467"/>
    </source>
</evidence>
<organism evidence="2 3">
    <name type="scientific">Mycena sanguinolenta</name>
    <dbReference type="NCBI Taxonomy" id="230812"/>
    <lineage>
        <taxon>Eukaryota</taxon>
        <taxon>Fungi</taxon>
        <taxon>Dikarya</taxon>
        <taxon>Basidiomycota</taxon>
        <taxon>Agaricomycotina</taxon>
        <taxon>Agaricomycetes</taxon>
        <taxon>Agaricomycetidae</taxon>
        <taxon>Agaricales</taxon>
        <taxon>Marasmiineae</taxon>
        <taxon>Mycenaceae</taxon>
        <taxon>Mycena</taxon>
    </lineage>
</organism>
<proteinExistence type="predicted"/>
<accession>A0A8H6Y0U2</accession>
<evidence type="ECO:0000313" key="2">
    <source>
        <dbReference type="EMBL" id="KAF7349715.1"/>
    </source>
</evidence>
<dbReference type="EMBL" id="JACAZH010000015">
    <property type="protein sequence ID" value="KAF7349715.1"/>
    <property type="molecule type" value="Genomic_DNA"/>
</dbReference>
<keyword evidence="3" id="KW-1185">Reference proteome</keyword>
<protein>
    <submittedName>
        <fullName evidence="2">Uncharacterized protein</fullName>
    </submittedName>
</protein>
<dbReference type="AlphaFoldDB" id="A0A8H6Y0U2"/>
<feature type="compositionally biased region" description="Basic and acidic residues" evidence="1">
    <location>
        <begin position="1"/>
        <end position="14"/>
    </location>
</feature>
<feature type="compositionally biased region" description="Basic residues" evidence="1">
    <location>
        <begin position="113"/>
        <end position="126"/>
    </location>
</feature>
<evidence type="ECO:0000256" key="1">
    <source>
        <dbReference type="SAM" id="MobiDB-lite"/>
    </source>
</evidence>
<reference evidence="2" key="1">
    <citation type="submission" date="2020-05" db="EMBL/GenBank/DDBJ databases">
        <title>Mycena genomes resolve the evolution of fungal bioluminescence.</title>
        <authorList>
            <person name="Tsai I.J."/>
        </authorList>
    </citation>
    <scope>NUCLEOTIDE SEQUENCE</scope>
    <source>
        <strain evidence="2">160909Yilan</strain>
    </source>
</reference>
<feature type="region of interest" description="Disordered" evidence="1">
    <location>
        <begin position="99"/>
        <end position="131"/>
    </location>
</feature>
<feature type="compositionally biased region" description="Basic and acidic residues" evidence="1">
    <location>
        <begin position="172"/>
        <end position="184"/>
    </location>
</feature>
<gene>
    <name evidence="2" type="ORF">MSAN_01698300</name>
</gene>
<feature type="region of interest" description="Disordered" evidence="1">
    <location>
        <begin position="1"/>
        <end position="58"/>
    </location>
</feature>
<dbReference type="Proteomes" id="UP000623467">
    <property type="component" value="Unassembled WGS sequence"/>
</dbReference>
<comment type="caution">
    <text evidence="2">The sequence shown here is derived from an EMBL/GenBank/DDBJ whole genome shotgun (WGS) entry which is preliminary data.</text>
</comment>
<feature type="region of interest" description="Disordered" evidence="1">
    <location>
        <begin position="144"/>
        <end position="184"/>
    </location>
</feature>
<sequence length="184" mass="20331">MDDARERDAADRTEAAASTSQVKSKTTRYIEPSSDSEPEAEQKEGVDGDNKEAESGQGLVTGVQIKDYQFDGLQEQGISEVLDSSLLLLFLLATHIGSTKTSDSLPPLPSTPHRPRHSPRPRRYRPARMWSPVSPNSTAALCLTASPTETKWKRRTRIGDMMTTRRLQVSSPKEDADPRPDAEP</sequence>
<feature type="compositionally biased region" description="Basic and acidic residues" evidence="1">
    <location>
        <begin position="40"/>
        <end position="54"/>
    </location>
</feature>
<name>A0A8H6Y0U2_9AGAR</name>